<feature type="signal peptide" evidence="1">
    <location>
        <begin position="1"/>
        <end position="24"/>
    </location>
</feature>
<organism evidence="3 4">
    <name type="scientific">Xylanibacter ruminicola</name>
    <name type="common">Prevotella ruminicola</name>
    <dbReference type="NCBI Taxonomy" id="839"/>
    <lineage>
        <taxon>Bacteria</taxon>
        <taxon>Pseudomonadati</taxon>
        <taxon>Bacteroidota</taxon>
        <taxon>Bacteroidia</taxon>
        <taxon>Bacteroidales</taxon>
        <taxon>Prevotellaceae</taxon>
        <taxon>Xylanibacter</taxon>
    </lineage>
</organism>
<dbReference type="PROSITE" id="PS51257">
    <property type="entry name" value="PROKAR_LIPOPROTEIN"/>
    <property type="match status" value="1"/>
</dbReference>
<dbReference type="Proteomes" id="UP000887097">
    <property type="component" value="Unassembled WGS sequence"/>
</dbReference>
<name>A0AA37I3C8_XYLRU</name>
<keyword evidence="1" id="KW-0732">Signal</keyword>
<evidence type="ECO:0000313" key="4">
    <source>
        <dbReference type="Proteomes" id="UP000887097"/>
    </source>
</evidence>
<reference evidence="3" key="1">
    <citation type="submission" date="2021-08" db="EMBL/GenBank/DDBJ databases">
        <title>Prevotella lacticifex sp. nov., isolated from rumen of cow.</title>
        <authorList>
            <person name="Shinkai T."/>
            <person name="Ikeyama N."/>
            <person name="Kumagai M."/>
            <person name="Ohmori H."/>
            <person name="Sakamoto M."/>
            <person name="Ohkuma M."/>
            <person name="Mitsumori M."/>
        </authorList>
    </citation>
    <scope>NUCLEOTIDE SEQUENCE</scope>
    <source>
        <strain evidence="3">JCM 8259</strain>
    </source>
</reference>
<dbReference type="SUPFAM" id="SSF49373">
    <property type="entry name" value="Invasin/intimin cell-adhesion fragments"/>
    <property type="match status" value="1"/>
</dbReference>
<evidence type="ECO:0000259" key="2">
    <source>
        <dbReference type="SMART" id="SM00635"/>
    </source>
</evidence>
<feature type="chain" id="PRO_5041447920" description="BIG2 domain-containing protein" evidence="1">
    <location>
        <begin position="25"/>
        <end position="469"/>
    </location>
</feature>
<dbReference type="Gene3D" id="2.60.40.1080">
    <property type="match status" value="1"/>
</dbReference>
<dbReference type="GeneID" id="31501516"/>
<dbReference type="Pfam" id="PF02368">
    <property type="entry name" value="Big_2"/>
    <property type="match status" value="1"/>
</dbReference>
<gene>
    <name evidence="3" type="ORF">PRMUPPPA20_24960</name>
</gene>
<protein>
    <recommendedName>
        <fullName evidence="2">BIG2 domain-containing protein</fullName>
    </recommendedName>
</protein>
<sequence length="469" mass="49029">MTKKSISRLLQASLMCCLAVLFTACDDIFASEDNPIPAYLSMSDKPVTLKVGDTYRRKAISVTTAVVEYTSSKTDVATVDNEGLVTAKAEGTTTITATATGYSTGGKKIFLTDSKSYVVTVKPATLPAATITTDPVATAGDILAGSATALVTAGEADGGTMMYQVTETNTQPTTTDGFNATVPTAATLAAGTYYIWYYAKADAQHADSEIAATAIKVTVKAIYLKWDNTMKELVATLMPDTYTTVENASGNVNWAAGTYVVEGNVTINGNITLKGNVELIIKDGAKLTANLINGGQSYSLSIYGQANKTGQLVVNCQNGDAIKYITTLEVHGCQVKSTTSSGNCGGFYGIDTFNVYGGSIDAEYTYTGSNYGYGIHLASNGSMNIYGGDVKAVGKGNSKGITGGTNSNVTVHGGKLWAECAGGKAFNQVTLTKDAGYTSGKIETCDDGTSWTEYTAATTPTTKYVRVGY</sequence>
<dbReference type="InterPro" id="IPR003343">
    <property type="entry name" value="Big_2"/>
</dbReference>
<dbReference type="EMBL" id="BPTT01000001">
    <property type="protein sequence ID" value="GJG34387.1"/>
    <property type="molecule type" value="Genomic_DNA"/>
</dbReference>
<feature type="domain" description="BIG2" evidence="2">
    <location>
        <begin position="36"/>
        <end position="109"/>
    </location>
</feature>
<evidence type="ECO:0000256" key="1">
    <source>
        <dbReference type="SAM" id="SignalP"/>
    </source>
</evidence>
<proteinExistence type="predicted"/>
<comment type="caution">
    <text evidence="3">The sequence shown here is derived from an EMBL/GenBank/DDBJ whole genome shotgun (WGS) entry which is preliminary data.</text>
</comment>
<dbReference type="SMART" id="SM00635">
    <property type="entry name" value="BID_2"/>
    <property type="match status" value="1"/>
</dbReference>
<dbReference type="RefSeq" id="WP_013063573.1">
    <property type="nucleotide sequence ID" value="NZ_BPTT01000001.1"/>
</dbReference>
<dbReference type="InterPro" id="IPR008964">
    <property type="entry name" value="Invasin/intimin_cell_adhesion"/>
</dbReference>
<evidence type="ECO:0000313" key="3">
    <source>
        <dbReference type="EMBL" id="GJG34387.1"/>
    </source>
</evidence>
<dbReference type="AlphaFoldDB" id="A0AA37I3C8"/>
<accession>A0AA37I3C8</accession>